<feature type="region of interest" description="Disordered" evidence="1">
    <location>
        <begin position="1"/>
        <end position="120"/>
    </location>
</feature>
<proteinExistence type="predicted"/>
<dbReference type="Proteomes" id="UP000308828">
    <property type="component" value="Unassembled WGS sequence"/>
</dbReference>
<keyword evidence="3" id="KW-1185">Reference proteome</keyword>
<evidence type="ECO:0000313" key="2">
    <source>
        <dbReference type="EMBL" id="THV21329.1"/>
    </source>
</evidence>
<dbReference type="AlphaFoldDB" id="A0A4S8P1A7"/>
<feature type="compositionally biased region" description="Polar residues" evidence="1">
    <location>
        <begin position="29"/>
        <end position="39"/>
    </location>
</feature>
<dbReference type="EMBL" id="STGV01000005">
    <property type="protein sequence ID" value="THV21329.1"/>
    <property type="molecule type" value="Genomic_DNA"/>
</dbReference>
<evidence type="ECO:0000313" key="3">
    <source>
        <dbReference type="Proteomes" id="UP000308828"/>
    </source>
</evidence>
<dbReference type="RefSeq" id="WP_136599379.1">
    <property type="nucleotide sequence ID" value="NZ_STGV01000005.1"/>
</dbReference>
<feature type="compositionally biased region" description="Basic and acidic residues" evidence="1">
    <location>
        <begin position="91"/>
        <end position="101"/>
    </location>
</feature>
<reference evidence="2 3" key="1">
    <citation type="submission" date="2019-04" db="EMBL/GenBank/DDBJ databases">
        <title>Genome sequence of strain shin9-1.</title>
        <authorList>
            <person name="Gao J."/>
            <person name="Sun J."/>
        </authorList>
    </citation>
    <scope>NUCLEOTIDE SEQUENCE [LARGE SCALE GENOMIC DNA]</scope>
    <source>
        <strain evidence="3">shin9-1</strain>
    </source>
</reference>
<evidence type="ECO:0000256" key="1">
    <source>
        <dbReference type="SAM" id="MobiDB-lite"/>
    </source>
</evidence>
<protein>
    <submittedName>
        <fullName evidence="2">Uncharacterized protein</fullName>
    </submittedName>
</protein>
<accession>A0A4S8P1A7</accession>
<name>A0A4S8P1A7_9HYPH</name>
<sequence>MVKRVSRIYPGEASNQAEVGHTLNLGSDPLNTWVSARQSKINHDIEERRRTAPDEHADHGSAKEQEAEHGHPSRHLIEPDDTRNATECAPEEPRLSGESERIGTQNFDEDTPFGDRVAII</sequence>
<feature type="compositionally biased region" description="Basic and acidic residues" evidence="1">
    <location>
        <begin position="41"/>
        <end position="84"/>
    </location>
</feature>
<dbReference type="OrthoDB" id="8305160at2"/>
<gene>
    <name evidence="2" type="ORF">FAA97_14995</name>
</gene>
<comment type="caution">
    <text evidence="2">The sequence shown here is derived from an EMBL/GenBank/DDBJ whole genome shotgun (WGS) entry which is preliminary data.</text>
</comment>
<organism evidence="2 3">
    <name type="scientific">Peteryoungia ipomoeae</name>
    <dbReference type="NCBI Taxonomy" id="1210932"/>
    <lineage>
        <taxon>Bacteria</taxon>
        <taxon>Pseudomonadati</taxon>
        <taxon>Pseudomonadota</taxon>
        <taxon>Alphaproteobacteria</taxon>
        <taxon>Hyphomicrobiales</taxon>
        <taxon>Rhizobiaceae</taxon>
        <taxon>Peteryoungia</taxon>
    </lineage>
</organism>